<dbReference type="InterPro" id="IPR036291">
    <property type="entry name" value="NAD(P)-bd_dom_sf"/>
</dbReference>
<dbReference type="Gene3D" id="3.40.50.720">
    <property type="entry name" value="NAD(P)-binding Rossmann-like Domain"/>
    <property type="match status" value="1"/>
</dbReference>
<evidence type="ECO:0000313" key="2">
    <source>
        <dbReference type="Proteomes" id="UP001596495"/>
    </source>
</evidence>
<dbReference type="PANTHER" id="PTHR13812">
    <property type="entry name" value="KETIMINE REDUCTASE MU-CRYSTALLIN"/>
    <property type="match status" value="1"/>
</dbReference>
<protein>
    <submittedName>
        <fullName evidence="1">Ornithine cyclodeaminase family protein</fullName>
    </submittedName>
</protein>
<dbReference type="NCBIfam" id="NF004793">
    <property type="entry name" value="PRK06141.1"/>
    <property type="match status" value="1"/>
</dbReference>
<gene>
    <name evidence="1" type="ORF">ACFQNJ_13445</name>
</gene>
<dbReference type="RefSeq" id="WP_382258300.1">
    <property type="nucleotide sequence ID" value="NZ_JBHTBX010000008.1"/>
</dbReference>
<keyword evidence="2" id="KW-1185">Reference proteome</keyword>
<reference evidence="2" key="1">
    <citation type="journal article" date="2019" name="Int. J. Syst. Evol. Microbiol.">
        <title>The Global Catalogue of Microorganisms (GCM) 10K type strain sequencing project: providing services to taxonomists for standard genome sequencing and annotation.</title>
        <authorList>
            <consortium name="The Broad Institute Genomics Platform"/>
            <consortium name="The Broad Institute Genome Sequencing Center for Infectious Disease"/>
            <person name="Wu L."/>
            <person name="Ma J."/>
        </authorList>
    </citation>
    <scope>NUCLEOTIDE SEQUENCE [LARGE SCALE GENOMIC DNA]</scope>
    <source>
        <strain evidence="2">CCUG 54518</strain>
    </source>
</reference>
<accession>A0ABW2RBP0</accession>
<dbReference type="InterPro" id="IPR023401">
    <property type="entry name" value="ODC_N"/>
</dbReference>
<organism evidence="1 2">
    <name type="scientific">Hydrogenophaga bisanensis</name>
    <dbReference type="NCBI Taxonomy" id="439611"/>
    <lineage>
        <taxon>Bacteria</taxon>
        <taxon>Pseudomonadati</taxon>
        <taxon>Pseudomonadota</taxon>
        <taxon>Betaproteobacteria</taxon>
        <taxon>Burkholderiales</taxon>
        <taxon>Comamonadaceae</taxon>
        <taxon>Hydrogenophaga</taxon>
    </lineage>
</organism>
<dbReference type="InterPro" id="IPR003462">
    <property type="entry name" value="ODC_Mu_crystall"/>
</dbReference>
<proteinExistence type="predicted"/>
<dbReference type="Gene3D" id="3.30.1780.10">
    <property type="entry name" value="ornithine cyclodeaminase, domain 1"/>
    <property type="match status" value="1"/>
</dbReference>
<dbReference type="PIRSF" id="PIRSF001439">
    <property type="entry name" value="CryM"/>
    <property type="match status" value="1"/>
</dbReference>
<comment type="caution">
    <text evidence="1">The sequence shown here is derived from an EMBL/GenBank/DDBJ whole genome shotgun (WGS) entry which is preliminary data.</text>
</comment>
<dbReference type="Proteomes" id="UP001596495">
    <property type="component" value="Unassembled WGS sequence"/>
</dbReference>
<dbReference type="SUPFAM" id="SSF51735">
    <property type="entry name" value="NAD(P)-binding Rossmann-fold domains"/>
    <property type="match status" value="1"/>
</dbReference>
<sequence>MHFIDSDATRQALPFDRLIPALRERFAGGCEAPARHVHEIANPLADASADAHGRKMTSLIMPAWIPGRYYGVKIINIAPGNARSALPGLHASYLLFDARTGVPLAQIDGDQLTARRTAATSALAGSFLAREDASHLLVVGAGRIADLLPEAWGAVRSIRTVSLWARRSDAAEATARRWRERGWNVQVVTDLAEACGTADIVSCATLATEPVVRGEWLSPGTHLDLIGSFTPAMREADDACFVGARLFVDTDEALKKSGDLLHPMAAGVLHADDLKGTLTTLCKGVATGRRSDQERTVFKSVGHALEDLAAAILVHEATTG</sequence>
<evidence type="ECO:0000313" key="1">
    <source>
        <dbReference type="EMBL" id="MFC7435513.1"/>
    </source>
</evidence>
<dbReference type="PANTHER" id="PTHR13812:SF19">
    <property type="entry name" value="KETIMINE REDUCTASE MU-CRYSTALLIN"/>
    <property type="match status" value="1"/>
</dbReference>
<dbReference type="EMBL" id="JBHTBX010000008">
    <property type="protein sequence ID" value="MFC7435513.1"/>
    <property type="molecule type" value="Genomic_DNA"/>
</dbReference>
<dbReference type="Pfam" id="PF02423">
    <property type="entry name" value="OCD_Mu_crystall"/>
    <property type="match status" value="1"/>
</dbReference>
<name>A0ABW2RBP0_9BURK</name>